<feature type="region of interest" description="Disordered" evidence="3">
    <location>
        <begin position="1"/>
        <end position="54"/>
    </location>
</feature>
<evidence type="ECO:0000256" key="3">
    <source>
        <dbReference type="SAM" id="MobiDB-lite"/>
    </source>
</evidence>
<dbReference type="GO" id="GO:0006355">
    <property type="term" value="P:regulation of DNA-templated transcription"/>
    <property type="evidence" value="ECO:0007669"/>
    <property type="project" value="InterPro"/>
</dbReference>
<evidence type="ECO:0008006" key="6">
    <source>
        <dbReference type="Google" id="ProtNLM"/>
    </source>
</evidence>
<dbReference type="Proteomes" id="UP000707071">
    <property type="component" value="Unassembled WGS sequence"/>
</dbReference>
<sequence length="1100" mass="120301">MAGKRKRGGKDGAGSGATGSKKHKKDMMPIDLSSNSTPTLEVKPFVENPTGDNRKREAELYEKLGSVVEDVRNDAAECIVTSLFEGDGAAEIILERHLSRRLFRGLASGREGSRLGFSLVITEILQQLYGDGDLAQTKYTGLTFEKVLGILADKTKSVGNVSGQEERDHHLGQVFGLECFVKSKILSRDVSRWNAVLDMLLKLSHKKIWLRPQCGWILVQAMEQMTEDVTKATLSKIVGAGMAQTPEGVAAWIVSLNRYPRLQVAPWKNPLSNKSLKELAAVLKESFKDAAKDPKEKQNGAKQASWSAQLHFVWDLILARFLKLSDSSNPKDEDFDQFWCRVVDDGLFSKQATDGQKFKGFMVFEKMLKGFAQKPSNLESLFSRNFMSCLLNQAAREDRYLNRAATKALKAIEEVVSSHPDALAPILANLLGKHGSYGFDQRSSSKTVDKILQNVNEHNVASVLAVVKRPIKLMKSQSIIEAQVTVRNYSDYLAKILSAFASAASSAKDEKAGKPAGEDGPKRKSADKKPATSGSFDKTLQELTHVAYGHPAEIPKEALTDQIREMCRSRLETSLAKLARASTDFAVFCKAVASIDSSAMTMTAEIKKAKDEALSRMEKLLKRKLDAAQGLAMLHAISIFQLYNEDPDAMDVLDDLSQCYDKLGSGDNTGKGSADGGSELLVEILLSMVARPSSLMREVSQQVFGVFTSQMSDESMQLLTGPLASDESTKGQRELFNTEDDAMDVDSDASEGEDEDDKSVIDVEDVSDFEIDSNLEFVDVKGDDDGDDEQEEEDDDEEEDEEDDDDDAFDDDDADEDSDNSTSNPSPSKALNQDGHWDNPEELDNILGKILNSHRLDQDAEAESSSSEGDMSDSQMFALEAQLSAAIAPRIKANKPDARKQKKDAKQSVVNFKHRILDLLDIYVKNEPLSRLTFAVLLPLLTLMRTTSTKALANRAYDVILDLRKAIKKARAPGGARAGPSAATSSSSAPVSSSKLSSSTGSSEAAAAPPQEELLSLLRDCHDEAGRDDSQAHAKAASAASLIVAAALFRQDREVIGEIAGVYAQTEAAWVLKRAGMHSCFFREWHDWAQSMRGAGLGSN</sequence>
<evidence type="ECO:0000313" key="5">
    <source>
        <dbReference type="Proteomes" id="UP000707071"/>
    </source>
</evidence>
<dbReference type="Pfam" id="PF04931">
    <property type="entry name" value="DNA_pol_phi"/>
    <property type="match status" value="2"/>
</dbReference>
<comment type="subcellular location">
    <subcellularLocation>
        <location evidence="1">Nucleus</location>
    </subcellularLocation>
</comment>
<dbReference type="PANTHER" id="PTHR13213">
    <property type="entry name" value="MYB-BINDING PROTEIN 1A FAMILY MEMBER"/>
    <property type="match status" value="1"/>
</dbReference>
<dbReference type="PANTHER" id="PTHR13213:SF2">
    <property type="entry name" value="MYB-BINDING PROTEIN 1A"/>
    <property type="match status" value="1"/>
</dbReference>
<comment type="caution">
    <text evidence="4">The sequence shown here is derived from an EMBL/GenBank/DDBJ whole genome shotgun (WGS) entry which is preliminary data.</text>
</comment>
<dbReference type="InterPro" id="IPR007015">
    <property type="entry name" value="DNA_pol_V/MYBBP1A"/>
</dbReference>
<feature type="compositionally biased region" description="Acidic residues" evidence="3">
    <location>
        <begin position="737"/>
        <end position="773"/>
    </location>
</feature>
<feature type="region of interest" description="Disordered" evidence="3">
    <location>
        <begin position="508"/>
        <end position="535"/>
    </location>
</feature>
<evidence type="ECO:0000313" key="4">
    <source>
        <dbReference type="EMBL" id="KAG6300397.1"/>
    </source>
</evidence>
<feature type="region of interest" description="Disordered" evidence="3">
    <location>
        <begin position="972"/>
        <end position="1007"/>
    </location>
</feature>
<keyword evidence="2" id="KW-0539">Nucleus</keyword>
<reference evidence="4 5" key="1">
    <citation type="journal article" date="2020" name="bioRxiv">
        <title>Whole genome comparisons of ergot fungi reveals the divergence and evolution of species within the genus Claviceps are the result of varying mechanisms driving genome evolution and host range expansion.</title>
        <authorList>
            <person name="Wyka S.A."/>
            <person name="Mondo S.J."/>
            <person name="Liu M."/>
            <person name="Dettman J."/>
            <person name="Nalam V."/>
            <person name="Broders K.D."/>
        </authorList>
    </citation>
    <scope>NUCLEOTIDE SEQUENCE [LARGE SCALE GENOMIC DNA]</scope>
    <source>
        <strain evidence="4 5">Clav52</strain>
    </source>
</reference>
<evidence type="ECO:0000256" key="1">
    <source>
        <dbReference type="ARBA" id="ARBA00004123"/>
    </source>
</evidence>
<keyword evidence="5" id="KW-1185">Reference proteome</keyword>
<dbReference type="GO" id="GO:0005730">
    <property type="term" value="C:nucleolus"/>
    <property type="evidence" value="ECO:0007669"/>
    <property type="project" value="InterPro"/>
</dbReference>
<dbReference type="AlphaFoldDB" id="A0A9P7QKJ3"/>
<dbReference type="GO" id="GO:0000182">
    <property type="term" value="F:rDNA binding"/>
    <property type="evidence" value="ECO:0007669"/>
    <property type="project" value="TreeGrafter"/>
</dbReference>
<protein>
    <recommendedName>
        <fullName evidence="6">DNA polymerase V</fullName>
    </recommendedName>
</protein>
<organism evidence="4 5">
    <name type="scientific">Claviceps aff. purpurea</name>
    <dbReference type="NCBI Taxonomy" id="1967640"/>
    <lineage>
        <taxon>Eukaryota</taxon>
        <taxon>Fungi</taxon>
        <taxon>Dikarya</taxon>
        <taxon>Ascomycota</taxon>
        <taxon>Pezizomycotina</taxon>
        <taxon>Sordariomycetes</taxon>
        <taxon>Hypocreomycetidae</taxon>
        <taxon>Hypocreales</taxon>
        <taxon>Clavicipitaceae</taxon>
        <taxon>Claviceps</taxon>
    </lineage>
</organism>
<feature type="compositionally biased region" description="Basic and acidic residues" evidence="3">
    <location>
        <begin position="508"/>
        <end position="530"/>
    </location>
</feature>
<proteinExistence type="predicted"/>
<evidence type="ECO:0000256" key="2">
    <source>
        <dbReference type="ARBA" id="ARBA00023242"/>
    </source>
</evidence>
<feature type="compositionally biased region" description="Acidic residues" evidence="3">
    <location>
        <begin position="784"/>
        <end position="819"/>
    </location>
</feature>
<name>A0A9P7QKJ3_9HYPO</name>
<feature type="region of interest" description="Disordered" evidence="3">
    <location>
        <begin position="736"/>
        <end position="842"/>
    </location>
</feature>
<dbReference type="EMBL" id="SRRH01000067">
    <property type="protein sequence ID" value="KAG6300397.1"/>
    <property type="molecule type" value="Genomic_DNA"/>
</dbReference>
<gene>
    <name evidence="4" type="ORF">E4U09_006961</name>
</gene>
<accession>A0A9P7QKJ3</accession>